<organism evidence="3 4">
    <name type="scientific">Pseudonocardia adelaidensis</name>
    <dbReference type="NCBI Taxonomy" id="648754"/>
    <lineage>
        <taxon>Bacteria</taxon>
        <taxon>Bacillati</taxon>
        <taxon>Actinomycetota</taxon>
        <taxon>Actinomycetes</taxon>
        <taxon>Pseudonocardiales</taxon>
        <taxon>Pseudonocardiaceae</taxon>
        <taxon>Pseudonocardia</taxon>
    </lineage>
</organism>
<dbReference type="InterPro" id="IPR010982">
    <property type="entry name" value="Lambda_DNA-bd_dom_sf"/>
</dbReference>
<sequence length="344" mass="37694">MVARSARLREQLALAESLRADGRTWSEAAAALRTRYGLNARVAMRIAHGWTQADTAQAWSRRWPDEPKTFKNISYWENWPSPTGHMPSLHVLDRLARIYECDVADLLAGWGEYGGDRSYDDGTEPETLAWQVGNLDLHQLTRAVADWAQRLPGDQRRAMLLKLSTAAALAATASPTSPPLGQPRTVGASALAGRWSSTYRYHSTSRGADLEGTHVIDLRTEDGRLTGRSLAHPQRSVLDLDLLVNGTIASGAWTERTSPTGHYRAATYQGLIQLVIDPAGRQMVGRWLGVGKRFEVKSGEWRLTWADQPEPAGGRPVTTATTLEPSAKAPSEMSANTASISFPT</sequence>
<feature type="region of interest" description="Disordered" evidence="1">
    <location>
        <begin position="306"/>
        <end position="344"/>
    </location>
</feature>
<feature type="compositionally biased region" description="Polar residues" evidence="1">
    <location>
        <begin position="333"/>
        <end position="344"/>
    </location>
</feature>
<dbReference type="Proteomes" id="UP001500804">
    <property type="component" value="Unassembled WGS sequence"/>
</dbReference>
<evidence type="ECO:0000313" key="3">
    <source>
        <dbReference type="EMBL" id="GAA5118688.1"/>
    </source>
</evidence>
<dbReference type="InterPro" id="IPR001387">
    <property type="entry name" value="Cro/C1-type_HTH"/>
</dbReference>
<dbReference type="CDD" id="cd00093">
    <property type="entry name" value="HTH_XRE"/>
    <property type="match status" value="1"/>
</dbReference>
<evidence type="ECO:0000259" key="2">
    <source>
        <dbReference type="PROSITE" id="PS50943"/>
    </source>
</evidence>
<evidence type="ECO:0000256" key="1">
    <source>
        <dbReference type="SAM" id="MobiDB-lite"/>
    </source>
</evidence>
<reference evidence="4" key="1">
    <citation type="journal article" date="2019" name="Int. J. Syst. Evol. Microbiol.">
        <title>The Global Catalogue of Microorganisms (GCM) 10K type strain sequencing project: providing services to taxonomists for standard genome sequencing and annotation.</title>
        <authorList>
            <consortium name="The Broad Institute Genomics Platform"/>
            <consortium name="The Broad Institute Genome Sequencing Center for Infectious Disease"/>
            <person name="Wu L."/>
            <person name="Ma J."/>
        </authorList>
    </citation>
    <scope>NUCLEOTIDE SEQUENCE [LARGE SCALE GENOMIC DNA]</scope>
    <source>
        <strain evidence="4">JCM 18302</strain>
    </source>
</reference>
<dbReference type="EMBL" id="BAABJO010000007">
    <property type="protein sequence ID" value="GAA5118688.1"/>
    <property type="molecule type" value="Genomic_DNA"/>
</dbReference>
<dbReference type="RefSeq" id="WP_345604954.1">
    <property type="nucleotide sequence ID" value="NZ_BAABJO010000007.1"/>
</dbReference>
<dbReference type="Gene3D" id="1.10.260.40">
    <property type="entry name" value="lambda repressor-like DNA-binding domains"/>
    <property type="match status" value="1"/>
</dbReference>
<proteinExistence type="predicted"/>
<comment type="caution">
    <text evidence="3">The sequence shown here is derived from an EMBL/GenBank/DDBJ whole genome shotgun (WGS) entry which is preliminary data.</text>
</comment>
<name>A0ABP9NGL9_9PSEU</name>
<keyword evidence="4" id="KW-1185">Reference proteome</keyword>
<dbReference type="PROSITE" id="PS50943">
    <property type="entry name" value="HTH_CROC1"/>
    <property type="match status" value="1"/>
</dbReference>
<gene>
    <name evidence="3" type="ORF">GCM10023320_23180</name>
</gene>
<feature type="domain" description="HTH cro/C1-type" evidence="2">
    <location>
        <begin position="87"/>
        <end position="106"/>
    </location>
</feature>
<evidence type="ECO:0000313" key="4">
    <source>
        <dbReference type="Proteomes" id="UP001500804"/>
    </source>
</evidence>
<protein>
    <recommendedName>
        <fullName evidence="2">HTH cro/C1-type domain-containing protein</fullName>
    </recommendedName>
</protein>
<accession>A0ABP9NGL9</accession>